<accession>A0A9Q3CCV1</accession>
<name>A0A9Q3CCV1_9BASI</name>
<evidence type="ECO:0000256" key="2">
    <source>
        <dbReference type="SAM" id="Phobius"/>
    </source>
</evidence>
<feature type="transmembrane region" description="Helical" evidence="2">
    <location>
        <begin position="81"/>
        <end position="104"/>
    </location>
</feature>
<gene>
    <name evidence="3" type="ORF">O181_021173</name>
</gene>
<protein>
    <submittedName>
        <fullName evidence="3">Uncharacterized protein</fullName>
    </submittedName>
</protein>
<keyword evidence="2" id="KW-1133">Transmembrane helix</keyword>
<evidence type="ECO:0000313" key="3">
    <source>
        <dbReference type="EMBL" id="MBW0481458.1"/>
    </source>
</evidence>
<dbReference type="Proteomes" id="UP000765509">
    <property type="component" value="Unassembled WGS sequence"/>
</dbReference>
<feature type="region of interest" description="Disordered" evidence="1">
    <location>
        <begin position="1"/>
        <end position="26"/>
    </location>
</feature>
<keyword evidence="4" id="KW-1185">Reference proteome</keyword>
<comment type="caution">
    <text evidence="3">The sequence shown here is derived from an EMBL/GenBank/DDBJ whole genome shotgun (WGS) entry which is preliminary data.</text>
</comment>
<sequence length="113" mass="12712">MRSRLPIGISNLATPSTQKSQLSPRLPRMFKSPPNKQGLAYQSIYDAPTQATKYLLAKMVVIVKLPGGLLRKNQKGIPNILSFRLGFIAIFQYFLFSEVAYILLLRNLVINFG</sequence>
<dbReference type="EMBL" id="AVOT02006404">
    <property type="protein sequence ID" value="MBW0481458.1"/>
    <property type="molecule type" value="Genomic_DNA"/>
</dbReference>
<keyword evidence="2" id="KW-0472">Membrane</keyword>
<proteinExistence type="predicted"/>
<keyword evidence="2" id="KW-0812">Transmembrane</keyword>
<evidence type="ECO:0000256" key="1">
    <source>
        <dbReference type="SAM" id="MobiDB-lite"/>
    </source>
</evidence>
<evidence type="ECO:0000313" key="4">
    <source>
        <dbReference type="Proteomes" id="UP000765509"/>
    </source>
</evidence>
<reference evidence="3" key="1">
    <citation type="submission" date="2021-03" db="EMBL/GenBank/DDBJ databases">
        <title>Draft genome sequence of rust myrtle Austropuccinia psidii MF-1, a brazilian biotype.</title>
        <authorList>
            <person name="Quecine M.C."/>
            <person name="Pachon D.M.R."/>
            <person name="Bonatelli M.L."/>
            <person name="Correr F.H."/>
            <person name="Franceschini L.M."/>
            <person name="Leite T.F."/>
            <person name="Margarido G.R.A."/>
            <person name="Almeida C.A."/>
            <person name="Ferrarezi J.A."/>
            <person name="Labate C.A."/>
        </authorList>
    </citation>
    <scope>NUCLEOTIDE SEQUENCE</scope>
    <source>
        <strain evidence="3">MF-1</strain>
    </source>
</reference>
<organism evidence="3 4">
    <name type="scientific">Austropuccinia psidii MF-1</name>
    <dbReference type="NCBI Taxonomy" id="1389203"/>
    <lineage>
        <taxon>Eukaryota</taxon>
        <taxon>Fungi</taxon>
        <taxon>Dikarya</taxon>
        <taxon>Basidiomycota</taxon>
        <taxon>Pucciniomycotina</taxon>
        <taxon>Pucciniomycetes</taxon>
        <taxon>Pucciniales</taxon>
        <taxon>Sphaerophragmiaceae</taxon>
        <taxon>Austropuccinia</taxon>
    </lineage>
</organism>
<feature type="compositionally biased region" description="Polar residues" evidence="1">
    <location>
        <begin position="11"/>
        <end position="23"/>
    </location>
</feature>
<dbReference type="AlphaFoldDB" id="A0A9Q3CCV1"/>